<feature type="transmembrane region" description="Helical" evidence="8">
    <location>
        <begin position="268"/>
        <end position="288"/>
    </location>
</feature>
<proteinExistence type="predicted"/>
<dbReference type="AlphaFoldDB" id="E6PM60"/>
<dbReference type="EMBL" id="CABM01000017">
    <property type="protein sequence ID" value="CBH96012.1"/>
    <property type="molecule type" value="Genomic_DNA"/>
</dbReference>
<evidence type="ECO:0000256" key="7">
    <source>
        <dbReference type="ARBA" id="ARBA00023136"/>
    </source>
</evidence>
<comment type="subcellular location">
    <subcellularLocation>
        <location evidence="1">Cell inner membrane</location>
        <topology evidence="1">Multi-pass membrane protein</topology>
    </subcellularLocation>
</comment>
<dbReference type="GO" id="GO:0005886">
    <property type="term" value="C:plasma membrane"/>
    <property type="evidence" value="ECO:0007669"/>
    <property type="project" value="UniProtKB-SubCell"/>
</dbReference>
<dbReference type="Pfam" id="PF04143">
    <property type="entry name" value="Sulf_transp"/>
    <property type="match status" value="1"/>
</dbReference>
<keyword evidence="7 8" id="KW-0472">Membrane</keyword>
<feature type="transmembrane region" description="Helical" evidence="8">
    <location>
        <begin position="201"/>
        <end position="221"/>
    </location>
</feature>
<dbReference type="PANTHER" id="PTHR30574">
    <property type="entry name" value="INNER MEMBRANE PROTEIN YEDE"/>
    <property type="match status" value="1"/>
</dbReference>
<comment type="caution">
    <text evidence="9">The sequence shown here is derived from an EMBL/GenBank/DDBJ whole genome shotgun (WGS) entry which is preliminary data.</text>
</comment>
<keyword evidence="3" id="KW-1003">Cell membrane</keyword>
<sequence length="378" mass="38642">MTAMTELLIGAFAAAAVLGASAQATRFCPQGGLRETLLERKPTRLAAYGVAIGAALVAVALLQLALGQTLIPSRPAYTGPELPWGRYVLGGLLFGVGMVLARGCPLRTLVRVGQGSLQAVLVLAAMGLAAYAMSRTSLYGLWFSPWIDGWSLDLRRFGLAHQDLATVLGLGSTGAHVVLGLALGAVALVLCWRALPLRKSWGLWLGAVLIGVVVAAGYALTAGPIGQRAIEDASFMGQPPDGLGVQSYTFAGPLSDAVYFLLHPSSQTTTFGVMALAGALLGALLAALLRRDFRLQGLAGWREGVRQLFGAALTGGGAVLGLGCTVGHGLSGLSVLSIGSMLGLASIFTGAWLAIRLEAGRRAAPLAGAPGYTAATGG</sequence>
<evidence type="ECO:0000256" key="4">
    <source>
        <dbReference type="ARBA" id="ARBA00022519"/>
    </source>
</evidence>
<evidence type="ECO:0000256" key="5">
    <source>
        <dbReference type="ARBA" id="ARBA00022692"/>
    </source>
</evidence>
<feature type="transmembrane region" description="Helical" evidence="8">
    <location>
        <begin position="87"/>
        <end position="103"/>
    </location>
</feature>
<evidence type="ECO:0000256" key="2">
    <source>
        <dbReference type="ARBA" id="ARBA00022448"/>
    </source>
</evidence>
<accession>E6PM60</accession>
<keyword evidence="2" id="KW-0813">Transport</keyword>
<keyword evidence="6 8" id="KW-1133">Transmembrane helix</keyword>
<evidence type="ECO:0000256" key="3">
    <source>
        <dbReference type="ARBA" id="ARBA00022475"/>
    </source>
</evidence>
<evidence type="ECO:0000313" key="9">
    <source>
        <dbReference type="EMBL" id="CBH96012.1"/>
    </source>
</evidence>
<evidence type="ECO:0000256" key="8">
    <source>
        <dbReference type="SAM" id="Phobius"/>
    </source>
</evidence>
<organism evidence="9">
    <name type="scientific">mine drainage metagenome</name>
    <dbReference type="NCBI Taxonomy" id="410659"/>
    <lineage>
        <taxon>unclassified sequences</taxon>
        <taxon>metagenomes</taxon>
        <taxon>ecological metagenomes</taxon>
    </lineage>
</organism>
<feature type="transmembrane region" description="Helical" evidence="8">
    <location>
        <begin position="336"/>
        <end position="355"/>
    </location>
</feature>
<feature type="transmembrane region" description="Helical" evidence="8">
    <location>
        <begin position="46"/>
        <end position="66"/>
    </location>
</feature>
<evidence type="ECO:0000256" key="1">
    <source>
        <dbReference type="ARBA" id="ARBA00004429"/>
    </source>
</evidence>
<feature type="transmembrane region" description="Helical" evidence="8">
    <location>
        <begin position="164"/>
        <end position="195"/>
    </location>
</feature>
<reference evidence="9" key="1">
    <citation type="submission" date="2009-10" db="EMBL/GenBank/DDBJ databases">
        <title>Diversity of trophic interactions inside an arsenic-rich microbial ecosystem.</title>
        <authorList>
            <person name="Bertin P.N."/>
            <person name="Heinrich-Salmeron A."/>
            <person name="Pelletier E."/>
            <person name="Goulhen-Chollet F."/>
            <person name="Arsene-Ploetze F."/>
            <person name="Gallien S."/>
            <person name="Calteau A."/>
            <person name="Vallenet D."/>
            <person name="Casiot C."/>
            <person name="Chane-Woon-Ming B."/>
            <person name="Giloteaux L."/>
            <person name="Barakat M."/>
            <person name="Bonnefoy V."/>
            <person name="Bruneel O."/>
            <person name="Chandler M."/>
            <person name="Cleiss J."/>
            <person name="Duran R."/>
            <person name="Elbaz-Poulichet F."/>
            <person name="Fonknechten N."/>
            <person name="Lauga B."/>
            <person name="Mornico D."/>
            <person name="Ortet P."/>
            <person name="Schaeffer C."/>
            <person name="Siguier P."/>
            <person name="Alexander Thil Smith A."/>
            <person name="Van Dorsselaer A."/>
            <person name="Weissenbach J."/>
            <person name="Medigue C."/>
            <person name="Le Paslier D."/>
        </authorList>
    </citation>
    <scope>NUCLEOTIDE SEQUENCE</scope>
</reference>
<dbReference type="InterPro" id="IPR007272">
    <property type="entry name" value="Sulf_transp_TsuA/YedE"/>
</dbReference>
<evidence type="ECO:0000256" key="6">
    <source>
        <dbReference type="ARBA" id="ARBA00022989"/>
    </source>
</evidence>
<keyword evidence="5 8" id="KW-0812">Transmembrane</keyword>
<protein>
    <submittedName>
        <fullName evidence="9">Putative transporter</fullName>
    </submittedName>
</protein>
<name>E6PM60_9ZZZZ</name>
<gene>
    <name evidence="9" type="ORF">CARN2_1001</name>
</gene>
<keyword evidence="4" id="KW-0997">Cell inner membrane</keyword>
<feature type="transmembrane region" description="Helical" evidence="8">
    <location>
        <begin position="115"/>
        <end position="133"/>
    </location>
</feature>
<dbReference type="PANTHER" id="PTHR30574:SF1">
    <property type="entry name" value="SULPHUR TRANSPORT DOMAIN-CONTAINING PROTEIN"/>
    <property type="match status" value="1"/>
</dbReference>
<feature type="transmembrane region" description="Helical" evidence="8">
    <location>
        <begin position="308"/>
        <end position="330"/>
    </location>
</feature>